<dbReference type="Gene3D" id="6.10.140.920">
    <property type="match status" value="1"/>
</dbReference>
<dbReference type="EMBL" id="FMZW01000001">
    <property type="protein sequence ID" value="SDC06007.1"/>
    <property type="molecule type" value="Genomic_DNA"/>
</dbReference>
<sequence>MSDDVQGALREMAEKIGALSSSVSSLTSTWQQQEAKASDGRRDLHNKVDALRSEVSNKVAGLEKQVTELGAKVATAIDDIADMKPSVEAFNDVKQQAAGARWLGKLLWGAAVFASGGVVWIITNIVDIHFKTPPVGLK</sequence>
<keyword evidence="1" id="KW-0812">Transmembrane</keyword>
<keyword evidence="1" id="KW-0472">Membrane</keyword>
<evidence type="ECO:0000313" key="3">
    <source>
        <dbReference type="Proteomes" id="UP000199245"/>
    </source>
</evidence>
<dbReference type="AlphaFoldDB" id="A0A1G6IHJ8"/>
<gene>
    <name evidence="2" type="ORF">SAMN05216337_1001152</name>
</gene>
<evidence type="ECO:0000256" key="1">
    <source>
        <dbReference type="SAM" id="Phobius"/>
    </source>
</evidence>
<organism evidence="2 3">
    <name type="scientific">Bradyrhizobium brasilense</name>
    <dbReference type="NCBI Taxonomy" id="1419277"/>
    <lineage>
        <taxon>Bacteria</taxon>
        <taxon>Pseudomonadati</taxon>
        <taxon>Pseudomonadota</taxon>
        <taxon>Alphaproteobacteria</taxon>
        <taxon>Hyphomicrobiales</taxon>
        <taxon>Nitrobacteraceae</taxon>
        <taxon>Bradyrhizobium</taxon>
    </lineage>
</organism>
<accession>A0A1G6IHJ8</accession>
<dbReference type="RefSeq" id="WP_092077566.1">
    <property type="nucleotide sequence ID" value="NZ_FMZW01000001.1"/>
</dbReference>
<protein>
    <recommendedName>
        <fullName evidence="4">DUF1515 domain-containing protein</fullName>
    </recommendedName>
</protein>
<evidence type="ECO:0000313" key="2">
    <source>
        <dbReference type="EMBL" id="SDC06007.1"/>
    </source>
</evidence>
<proteinExistence type="predicted"/>
<reference evidence="2 3" key="1">
    <citation type="submission" date="2016-10" db="EMBL/GenBank/DDBJ databases">
        <authorList>
            <person name="de Groot N.N."/>
        </authorList>
    </citation>
    <scope>NUCLEOTIDE SEQUENCE [LARGE SCALE GENOMIC DNA]</scope>
    <source>
        <strain evidence="2 3">R5</strain>
    </source>
</reference>
<keyword evidence="1" id="KW-1133">Transmembrane helix</keyword>
<feature type="transmembrane region" description="Helical" evidence="1">
    <location>
        <begin position="106"/>
        <end position="126"/>
    </location>
</feature>
<name>A0A1G6IHJ8_9BRAD</name>
<evidence type="ECO:0008006" key="4">
    <source>
        <dbReference type="Google" id="ProtNLM"/>
    </source>
</evidence>
<dbReference type="Proteomes" id="UP000199245">
    <property type="component" value="Unassembled WGS sequence"/>
</dbReference>